<gene>
    <name evidence="2" type="ORF">HBH39_18705</name>
</gene>
<keyword evidence="1" id="KW-0472">Membrane</keyword>
<dbReference type="EMBL" id="CP050315">
    <property type="protein sequence ID" value="QIR16508.1"/>
    <property type="molecule type" value="Genomic_DNA"/>
</dbReference>
<accession>A0A6G9QQ09</accession>
<proteinExistence type="predicted"/>
<dbReference type="RefSeq" id="WP_167680336.1">
    <property type="nucleotide sequence ID" value="NZ_CP050315.1"/>
</dbReference>
<organism evidence="2 3">
    <name type="scientific">Shewanella aestuarii</name>
    <dbReference type="NCBI Taxonomy" id="1028752"/>
    <lineage>
        <taxon>Bacteria</taxon>
        <taxon>Pseudomonadati</taxon>
        <taxon>Pseudomonadota</taxon>
        <taxon>Gammaproteobacteria</taxon>
        <taxon>Alteromonadales</taxon>
        <taxon>Shewanellaceae</taxon>
        <taxon>Shewanella</taxon>
    </lineage>
</organism>
<dbReference type="KEGG" id="saes:HBH39_18705"/>
<evidence type="ECO:0000313" key="3">
    <source>
        <dbReference type="Proteomes" id="UP000502608"/>
    </source>
</evidence>
<keyword evidence="3" id="KW-1185">Reference proteome</keyword>
<keyword evidence="1" id="KW-1133">Transmembrane helix</keyword>
<sequence length="162" mass="18411">MTPGASNPFYDAQNAIKKAADAKRIQVGDLDETVIGRKHKIMVRELLKVPEVERIESAHLQIALALLYFIVYVVSVSLFFFTKTTIFEKVSTPFVQLINTDFGFVYYIVLLFITIAMVSQVISSLWRSTILRRPESSVPFPVYFSNPKMWLNTILRGSNGSK</sequence>
<dbReference type="AlphaFoldDB" id="A0A6G9QQ09"/>
<geneLocation type="plasmid" evidence="2 3">
    <name>pPN3F2_2</name>
</geneLocation>
<reference evidence="2 3" key="1">
    <citation type="submission" date="2020-03" db="EMBL/GenBank/DDBJ databases">
        <title>Complete genome sequence of Shewanella sp.</title>
        <authorList>
            <person name="Kim Y.-S."/>
            <person name="Kim S.-J."/>
            <person name="Jung H.-K."/>
            <person name="Kim K.-H."/>
        </authorList>
    </citation>
    <scope>NUCLEOTIDE SEQUENCE [LARGE SCALE GENOMIC DNA]</scope>
    <source>
        <strain evidence="2 3">PN3F2</strain>
        <plasmid evidence="2 3">pPN3F2_2</plasmid>
    </source>
</reference>
<feature type="transmembrane region" description="Helical" evidence="1">
    <location>
        <begin position="62"/>
        <end position="82"/>
    </location>
</feature>
<evidence type="ECO:0000313" key="2">
    <source>
        <dbReference type="EMBL" id="QIR16508.1"/>
    </source>
</evidence>
<feature type="transmembrane region" description="Helical" evidence="1">
    <location>
        <begin position="102"/>
        <end position="126"/>
    </location>
</feature>
<keyword evidence="1" id="KW-0812">Transmembrane</keyword>
<protein>
    <submittedName>
        <fullName evidence="2">Uncharacterized protein</fullName>
    </submittedName>
</protein>
<keyword evidence="2" id="KW-0614">Plasmid</keyword>
<dbReference type="Proteomes" id="UP000502608">
    <property type="component" value="Plasmid pPN3F2_2"/>
</dbReference>
<name>A0A6G9QQ09_9GAMM</name>
<evidence type="ECO:0000256" key="1">
    <source>
        <dbReference type="SAM" id="Phobius"/>
    </source>
</evidence>